<gene>
    <name evidence="1" type="ORF">H8R23_06740</name>
</gene>
<evidence type="ECO:0008006" key="3">
    <source>
        <dbReference type="Google" id="ProtNLM"/>
    </source>
</evidence>
<keyword evidence="2" id="KW-1185">Reference proteome</keyword>
<proteinExistence type="predicted"/>
<sequence>MKQILFTNWHSMRWIRLVIGLFFMQQAIQHREIVAGAVAAFFIFQSVFNTGCRLNGCEVPTLKKSKNE</sequence>
<dbReference type="RefSeq" id="WP_187009693.1">
    <property type="nucleotide sequence ID" value="NZ_JACRUI010000002.1"/>
</dbReference>
<name>A0ABR7J6L7_9FLAO</name>
<organism evidence="1 2">
    <name type="scientific">Flavobacterium kayseriense</name>
    <dbReference type="NCBI Taxonomy" id="2764714"/>
    <lineage>
        <taxon>Bacteria</taxon>
        <taxon>Pseudomonadati</taxon>
        <taxon>Bacteroidota</taxon>
        <taxon>Flavobacteriia</taxon>
        <taxon>Flavobacteriales</taxon>
        <taxon>Flavobacteriaceae</taxon>
        <taxon>Flavobacterium</taxon>
    </lineage>
</organism>
<accession>A0ABR7J6L7</accession>
<evidence type="ECO:0000313" key="1">
    <source>
        <dbReference type="EMBL" id="MBC5841097.1"/>
    </source>
</evidence>
<dbReference type="Proteomes" id="UP000629963">
    <property type="component" value="Unassembled WGS sequence"/>
</dbReference>
<evidence type="ECO:0000313" key="2">
    <source>
        <dbReference type="Proteomes" id="UP000629963"/>
    </source>
</evidence>
<reference evidence="1 2" key="1">
    <citation type="submission" date="2020-08" db="EMBL/GenBank/DDBJ databases">
        <title>Description of novel Flavobacterium F-380 isolate.</title>
        <authorList>
            <person name="Saticioglu I.B."/>
            <person name="Duman M."/>
            <person name="Altun S."/>
        </authorList>
    </citation>
    <scope>NUCLEOTIDE SEQUENCE [LARGE SCALE GENOMIC DNA]</scope>
    <source>
        <strain evidence="1 2">F-380</strain>
    </source>
</reference>
<comment type="caution">
    <text evidence="1">The sequence shown here is derived from an EMBL/GenBank/DDBJ whole genome shotgun (WGS) entry which is preliminary data.</text>
</comment>
<dbReference type="EMBL" id="JACRUJ010000002">
    <property type="protein sequence ID" value="MBC5841097.1"/>
    <property type="molecule type" value="Genomic_DNA"/>
</dbReference>
<protein>
    <recommendedName>
        <fullName evidence="3">DUF2892 domain-containing protein</fullName>
    </recommendedName>
</protein>